<organism evidence="2 3">
    <name type="scientific">Cyphellophora europaea (strain CBS 101466)</name>
    <name type="common">Phialophora europaea</name>
    <dbReference type="NCBI Taxonomy" id="1220924"/>
    <lineage>
        <taxon>Eukaryota</taxon>
        <taxon>Fungi</taxon>
        <taxon>Dikarya</taxon>
        <taxon>Ascomycota</taxon>
        <taxon>Pezizomycotina</taxon>
        <taxon>Eurotiomycetes</taxon>
        <taxon>Chaetothyriomycetidae</taxon>
        <taxon>Chaetothyriales</taxon>
        <taxon>Cyphellophoraceae</taxon>
        <taxon>Cyphellophora</taxon>
    </lineage>
</organism>
<gene>
    <name evidence="2" type="ORF">HMPREF1541_02020</name>
</gene>
<feature type="region of interest" description="Disordered" evidence="1">
    <location>
        <begin position="237"/>
        <end position="334"/>
    </location>
</feature>
<dbReference type="EMBL" id="KB822718">
    <property type="protein sequence ID" value="ETN42862.1"/>
    <property type="molecule type" value="Genomic_DNA"/>
</dbReference>
<proteinExistence type="predicted"/>
<reference evidence="2 3" key="1">
    <citation type="submission" date="2013-03" db="EMBL/GenBank/DDBJ databases">
        <title>The Genome Sequence of Phialophora europaea CBS 101466.</title>
        <authorList>
            <consortium name="The Broad Institute Genomics Platform"/>
            <person name="Cuomo C."/>
            <person name="de Hoog S."/>
            <person name="Gorbushina A."/>
            <person name="Walker B."/>
            <person name="Young S.K."/>
            <person name="Zeng Q."/>
            <person name="Gargeya S."/>
            <person name="Fitzgerald M."/>
            <person name="Haas B."/>
            <person name="Abouelleil A."/>
            <person name="Allen A.W."/>
            <person name="Alvarado L."/>
            <person name="Arachchi H.M."/>
            <person name="Berlin A.M."/>
            <person name="Chapman S.B."/>
            <person name="Gainer-Dewar J."/>
            <person name="Goldberg J."/>
            <person name="Griggs A."/>
            <person name="Gujja S."/>
            <person name="Hansen M."/>
            <person name="Howarth C."/>
            <person name="Imamovic A."/>
            <person name="Ireland A."/>
            <person name="Larimer J."/>
            <person name="McCowan C."/>
            <person name="Murphy C."/>
            <person name="Pearson M."/>
            <person name="Poon T.W."/>
            <person name="Priest M."/>
            <person name="Roberts A."/>
            <person name="Saif S."/>
            <person name="Shea T."/>
            <person name="Sisk P."/>
            <person name="Sykes S."/>
            <person name="Wortman J."/>
            <person name="Nusbaum C."/>
            <person name="Birren B."/>
        </authorList>
    </citation>
    <scope>NUCLEOTIDE SEQUENCE [LARGE SCALE GENOMIC DNA]</scope>
    <source>
        <strain evidence="2 3">CBS 101466</strain>
    </source>
</reference>
<dbReference type="AlphaFoldDB" id="W2S2H4"/>
<evidence type="ECO:0000256" key="1">
    <source>
        <dbReference type="SAM" id="MobiDB-lite"/>
    </source>
</evidence>
<dbReference type="VEuPathDB" id="FungiDB:HMPREF1541_02020"/>
<evidence type="ECO:0000313" key="3">
    <source>
        <dbReference type="Proteomes" id="UP000030752"/>
    </source>
</evidence>
<feature type="compositionally biased region" description="Polar residues" evidence="1">
    <location>
        <begin position="288"/>
        <end position="297"/>
    </location>
</feature>
<protein>
    <submittedName>
        <fullName evidence="2">Uncharacterized protein</fullName>
    </submittedName>
</protein>
<name>W2S2H4_CYPE1</name>
<dbReference type="RefSeq" id="XP_008714598.1">
    <property type="nucleotide sequence ID" value="XM_008716376.1"/>
</dbReference>
<dbReference type="Proteomes" id="UP000030752">
    <property type="component" value="Unassembled WGS sequence"/>
</dbReference>
<dbReference type="eggNOG" id="ENOG502SM8K">
    <property type="taxonomic scope" value="Eukaryota"/>
</dbReference>
<sequence length="354" mass="39955">MAAPLPNTDPPHWFWRGVQSAIFYYVSCAPILEFKHKQQRRKEAKSAQNEVVTQQPGIVQQPRAFQTNPQWTEEVLLGPGPPKGWEPHAMLRDAKKKLKRSANDEKDKDVERVRPPHERKISNALENVKGTLRSSLHPEGWNWKRYDREDEFLGAFSNTMTRMWDKMAASVGHNSDDPAATGLALKRAKTDETDQIDYSRGHVPAVNDLHPPVVSRLPVRREEVAWMILPPPSAAVMEGKKPPMEETGPRRPLCVMGRPPKQAELQPPEAEDNSSIDTTSIEVWDAASVNSDRSLATTPPPSSQRLEAKTRSPPMFDTLSDTEMFKVRPTPRSRPASWTFHYVIPSPPAPVHTQ</sequence>
<dbReference type="GeneID" id="19969359"/>
<evidence type="ECO:0000313" key="2">
    <source>
        <dbReference type="EMBL" id="ETN42862.1"/>
    </source>
</evidence>
<accession>W2S2H4</accession>
<dbReference type="OrthoDB" id="506431at2759"/>
<feature type="region of interest" description="Disordered" evidence="1">
    <location>
        <begin position="95"/>
        <end position="114"/>
    </location>
</feature>
<keyword evidence="3" id="KW-1185">Reference proteome</keyword>
<dbReference type="InParanoid" id="W2S2H4"/>
<dbReference type="HOGENOM" id="CLU_645579_0_0_1"/>
<feature type="compositionally biased region" description="Basic and acidic residues" evidence="1">
    <location>
        <begin position="101"/>
        <end position="114"/>
    </location>
</feature>
<feature type="compositionally biased region" description="Basic and acidic residues" evidence="1">
    <location>
        <begin position="238"/>
        <end position="249"/>
    </location>
</feature>